<dbReference type="PROSITE" id="PS50851">
    <property type="entry name" value="CHEW"/>
    <property type="match status" value="1"/>
</dbReference>
<feature type="compositionally biased region" description="Polar residues" evidence="12">
    <location>
        <begin position="1095"/>
        <end position="1107"/>
    </location>
</feature>
<dbReference type="Proteomes" id="UP000011560">
    <property type="component" value="Unassembled WGS sequence"/>
</dbReference>
<feature type="compositionally biased region" description="Low complexity" evidence="12">
    <location>
        <begin position="877"/>
        <end position="893"/>
    </location>
</feature>
<evidence type="ECO:0000256" key="4">
    <source>
        <dbReference type="ARBA" id="ARBA00022500"/>
    </source>
</evidence>
<dbReference type="CDD" id="cd00088">
    <property type="entry name" value="HPT"/>
    <property type="match status" value="1"/>
</dbReference>
<dbReference type="InterPro" id="IPR036061">
    <property type="entry name" value="CheW-like_dom_sf"/>
</dbReference>
<keyword evidence="7" id="KW-0547">Nucleotide-binding</keyword>
<keyword evidence="4" id="KW-0145">Chemotaxis</keyword>
<dbReference type="PANTHER" id="PTHR43395:SF10">
    <property type="entry name" value="CHEMOTAXIS PROTEIN CHEA"/>
    <property type="match status" value="1"/>
</dbReference>
<dbReference type="PANTHER" id="PTHR43395">
    <property type="entry name" value="SENSOR HISTIDINE KINASE CHEA"/>
    <property type="match status" value="1"/>
</dbReference>
<dbReference type="GO" id="GO:0005524">
    <property type="term" value="F:ATP binding"/>
    <property type="evidence" value="ECO:0007669"/>
    <property type="project" value="UniProtKB-KW"/>
</dbReference>
<dbReference type="InterPro" id="IPR051315">
    <property type="entry name" value="Bact_Chemotaxis_CheA"/>
</dbReference>
<dbReference type="SUPFAM" id="SSF55874">
    <property type="entry name" value="ATPase domain of HSP90 chaperone/DNA topoisomerase II/histidine kinase"/>
    <property type="match status" value="1"/>
</dbReference>
<dbReference type="Pfam" id="PF01584">
    <property type="entry name" value="CheW"/>
    <property type="match status" value="1"/>
</dbReference>
<dbReference type="Pfam" id="PF02895">
    <property type="entry name" value="H-kinase_dim"/>
    <property type="match status" value="1"/>
</dbReference>
<feature type="region of interest" description="Disordered" evidence="12">
    <location>
        <begin position="290"/>
        <end position="335"/>
    </location>
</feature>
<dbReference type="Gene3D" id="1.20.120.160">
    <property type="entry name" value="HPT domain"/>
    <property type="match status" value="1"/>
</dbReference>
<feature type="compositionally biased region" description="Acidic residues" evidence="12">
    <location>
        <begin position="646"/>
        <end position="677"/>
    </location>
</feature>
<evidence type="ECO:0000256" key="7">
    <source>
        <dbReference type="ARBA" id="ARBA00022741"/>
    </source>
</evidence>
<dbReference type="InterPro" id="IPR036641">
    <property type="entry name" value="HPT_dom_sf"/>
</dbReference>
<dbReference type="SMART" id="SM00260">
    <property type="entry name" value="CheW"/>
    <property type="match status" value="1"/>
</dbReference>
<dbReference type="Pfam" id="PF02518">
    <property type="entry name" value="HATPase_c"/>
    <property type="match status" value="1"/>
</dbReference>
<evidence type="ECO:0000256" key="6">
    <source>
        <dbReference type="ARBA" id="ARBA00022679"/>
    </source>
</evidence>
<dbReference type="SMART" id="SM00387">
    <property type="entry name" value="HATPase_c"/>
    <property type="match status" value="1"/>
</dbReference>
<name>M0BU19_9EURY</name>
<keyword evidence="5 11" id="KW-0597">Phosphoprotein</keyword>
<comment type="catalytic activity">
    <reaction evidence="1">
        <text>ATP + protein L-histidine = ADP + protein N-phospho-L-histidine.</text>
        <dbReference type="EC" id="2.7.13.3"/>
    </reaction>
</comment>
<evidence type="ECO:0000256" key="11">
    <source>
        <dbReference type="PROSITE-ProRule" id="PRU00110"/>
    </source>
</evidence>
<dbReference type="STRING" id="1227490.C479_02141"/>
<evidence type="ECO:0000256" key="2">
    <source>
        <dbReference type="ARBA" id="ARBA00012438"/>
    </source>
</evidence>
<keyword evidence="17" id="KW-1185">Reference proteome</keyword>
<accession>M0BU19</accession>
<evidence type="ECO:0000256" key="12">
    <source>
        <dbReference type="SAM" id="MobiDB-lite"/>
    </source>
</evidence>
<dbReference type="RefSeq" id="WP_007697162.1">
    <property type="nucleotide sequence ID" value="NZ_AOIQ01000006.1"/>
</dbReference>
<dbReference type="Gene3D" id="2.30.30.40">
    <property type="entry name" value="SH3 Domains"/>
    <property type="match status" value="1"/>
</dbReference>
<dbReference type="InterPro" id="IPR008207">
    <property type="entry name" value="Sig_transdc_His_kin_Hpt_dom"/>
</dbReference>
<dbReference type="SUPFAM" id="SSF47384">
    <property type="entry name" value="Homodimeric domain of signal transducing histidine kinase"/>
    <property type="match status" value="1"/>
</dbReference>
<protein>
    <recommendedName>
        <fullName evidence="3">Chemotaxis protein CheA</fullName>
        <ecNumber evidence="2">2.7.13.3</ecNumber>
    </recommendedName>
</protein>
<evidence type="ECO:0000256" key="9">
    <source>
        <dbReference type="ARBA" id="ARBA00022840"/>
    </source>
</evidence>
<dbReference type="SMART" id="SM01231">
    <property type="entry name" value="H-kinase_dim"/>
    <property type="match status" value="1"/>
</dbReference>
<dbReference type="PROSITE" id="PS50109">
    <property type="entry name" value="HIS_KIN"/>
    <property type="match status" value="1"/>
</dbReference>
<dbReference type="GO" id="GO:0005737">
    <property type="term" value="C:cytoplasm"/>
    <property type="evidence" value="ECO:0007669"/>
    <property type="project" value="InterPro"/>
</dbReference>
<dbReference type="CDD" id="cd16916">
    <property type="entry name" value="HATPase_CheA-like"/>
    <property type="match status" value="1"/>
</dbReference>
<dbReference type="InterPro" id="IPR005467">
    <property type="entry name" value="His_kinase_dom"/>
</dbReference>
<evidence type="ECO:0000313" key="16">
    <source>
        <dbReference type="EMBL" id="ELZ13607.1"/>
    </source>
</evidence>
<evidence type="ECO:0000256" key="1">
    <source>
        <dbReference type="ARBA" id="ARBA00000085"/>
    </source>
</evidence>
<feature type="compositionally biased region" description="Low complexity" evidence="12">
    <location>
        <begin position="541"/>
        <end position="556"/>
    </location>
</feature>
<feature type="compositionally biased region" description="Acidic residues" evidence="12">
    <location>
        <begin position="317"/>
        <end position="332"/>
    </location>
</feature>
<dbReference type="Gene3D" id="1.10.287.560">
    <property type="entry name" value="Histidine kinase CheA-like, homodimeric domain"/>
    <property type="match status" value="1"/>
</dbReference>
<organism evidence="16 17">
    <name type="scientific">Halovivax asiaticus JCM 14624</name>
    <dbReference type="NCBI Taxonomy" id="1227490"/>
    <lineage>
        <taxon>Archaea</taxon>
        <taxon>Methanobacteriati</taxon>
        <taxon>Methanobacteriota</taxon>
        <taxon>Stenosarchaea group</taxon>
        <taxon>Halobacteria</taxon>
        <taxon>Halobacteriales</taxon>
        <taxon>Natrialbaceae</taxon>
        <taxon>Halovivax</taxon>
    </lineage>
</organism>
<dbReference type="InterPro" id="IPR004358">
    <property type="entry name" value="Sig_transdc_His_kin-like_C"/>
</dbReference>
<feature type="compositionally biased region" description="Acidic residues" evidence="12">
    <location>
        <begin position="1050"/>
        <end position="1091"/>
    </location>
</feature>
<dbReference type="OrthoDB" id="293137at2157"/>
<sequence length="1586" mass="165739">MDDYVREFVDETEAAITTLNNLLLDLERSPADDEVVQDIFRTAHTVKGNAGAMGLERASDLAHAIEDVLDGIRAGTVEVSPERMDTLFAAVDCLERMVDEVARDGAIRTDPADVIASLREPLTDDSPDVTPPSPGEREAILTRFDPPANSAHDAYLVRMAIADSDELNNGLVVIEALVDAFDLIGTDPSRTAIENEEHGNRIDAVFAAAVDETAISAALEPVGAVEAFSILSVTDELDSGADGSFSSVEKNLGSDLSTDQANEMSVDDLLDEFTELDDIDALADEIDDTSEFEDIGDAGSFDDLIPESADEPSTADPEPDQEPTADDEDNVEDAGAVFDELKQEVDMVGFDELQDELEALEFDEFDEEEVGMDELLGEDVDVDDPSFLDLDEPDPSDPIDTEATPAESADASAPTWGAPESDEPAAGGASAAPDSTPTDSDAGSAEGAGVAADATGTDHTESPEAAESSSDSSASAAESSAFADELFGGATTDSGDDTAADQPAANSADTAVEEGAGRSDIVESPSDVDRADAEPDEGGDDVTVAPPADGDAVPPVEESDSTVDDELAVTDEPVADDGTTPIEADEAVESEPSLQPGADTDADLSPTAIDLADDTGPAAEVDDADAVAEEGDGYTARSPDPTPEPIDGDDEPGSADDDPLAVDDEPAQADAEMDSIDESAGSADEIKGGPDDGTESADEPAATVTAESVSDDEHSADDDAESGIPGSEPTPEEGTDVGHGDEFSSAPGPIADEAADPTSPSSADAETEAPVDAADSEQDEDEPISASNSPDELEGDADALTDTAEPSADPLPDTAEATADSDDQSTDGDPPAFDLSTGLDELTQNEDSDEITADSSADMAATWDGDTSPGSDQSGPSETVAAETDATADPASADDVDSRAEWLTEPLVDEDEDPADESAEDRESAVSADDVDTADDDHGLADSFAESTENTAEDDSEALGFDDAPFDSASDESDMVSEPASSDADDVESDGESPDEFGDVESGVESDGEFGDTESGVEPDDGFGDAIDDEPSSVGFGSDDESTVDLSGLETDDEPSEDTEFGSDDAFDSDLDDEISFTDDSDDTAFADDIDAVASDTSSDVESTDATSGSAFDADLDLDSDDFGLDATPADEFGAGSQAESESAFDSEGDESASFQTEADEIDTSGTDFDAGDDPEDEVLAGLPEMAVPDISVPTEASPDTDTELEAHSQSVRVERDQVDSLLQLVEGLVTSRVRLRSAIDSREPYETLERELDDLEDFTTELQETVMDVRLVPLQTVTNRLPRVVRDLAREQDKQVTFDQSNADVELDRGVLDRIGDPLIHLVRNAVDHGIESVESRKAAGKDPEGTIQLSANRTQNRVTIDIADDGSGLDADRLREEAVDADILTRAEAEELSDEEAYDLVFNSGLSTKEQVTDVSGRGVGMDVVRRTVDELNGTVSVHSEPGDGTTVTMTLPVSVAVDDVLFVESDGEQFGIPVDVVRDVVDGADVVESDGELVHEDGEESLPVVDLSSALEVDAARSGDTDGMLVRVRDDVRPVALKCDVVRTRREVVITPFEGFMRNVPGISGATVRGRGEVITILDVSTL</sequence>
<dbReference type="PROSITE" id="PS50894">
    <property type="entry name" value="HPT"/>
    <property type="match status" value="1"/>
</dbReference>
<feature type="compositionally biased region" description="Low complexity" evidence="12">
    <location>
        <begin position="463"/>
        <end position="493"/>
    </location>
</feature>
<feature type="compositionally biased region" description="Basic and acidic residues" evidence="12">
    <location>
        <begin position="515"/>
        <end position="533"/>
    </location>
</feature>
<dbReference type="Gene3D" id="3.30.565.10">
    <property type="entry name" value="Histidine kinase-like ATPase, C-terminal domain"/>
    <property type="match status" value="1"/>
</dbReference>
<feature type="domain" description="HPt" evidence="15">
    <location>
        <begin position="1"/>
        <end position="101"/>
    </location>
</feature>
<evidence type="ECO:0000256" key="10">
    <source>
        <dbReference type="ARBA" id="ARBA00023012"/>
    </source>
</evidence>
<dbReference type="PATRIC" id="fig|1227490.4.peg.436"/>
<feature type="compositionally biased region" description="Acidic residues" evidence="12">
    <location>
        <begin position="620"/>
        <end position="632"/>
    </location>
</feature>
<keyword evidence="8" id="KW-0418">Kinase</keyword>
<dbReference type="GO" id="GO:0000155">
    <property type="term" value="F:phosphorelay sensor kinase activity"/>
    <property type="evidence" value="ECO:0007669"/>
    <property type="project" value="InterPro"/>
</dbReference>
<keyword evidence="6" id="KW-0808">Transferase</keyword>
<dbReference type="InterPro" id="IPR004105">
    <property type="entry name" value="CheA-like_dim"/>
</dbReference>
<feature type="domain" description="Histidine kinase" evidence="13">
    <location>
        <begin position="1207"/>
        <end position="1458"/>
    </location>
</feature>
<dbReference type="EC" id="2.7.13.3" evidence="2"/>
<feature type="compositionally biased region" description="Acidic residues" evidence="12">
    <location>
        <begin position="1114"/>
        <end position="1124"/>
    </location>
</feature>
<dbReference type="EMBL" id="AOIQ01000006">
    <property type="protein sequence ID" value="ELZ13607.1"/>
    <property type="molecule type" value="Genomic_DNA"/>
</dbReference>
<dbReference type="InterPro" id="IPR002545">
    <property type="entry name" value="CheW-lke_dom"/>
</dbReference>
<evidence type="ECO:0000256" key="3">
    <source>
        <dbReference type="ARBA" id="ARBA00021495"/>
    </source>
</evidence>
<dbReference type="Pfam" id="PF01627">
    <property type="entry name" value="Hpt"/>
    <property type="match status" value="1"/>
</dbReference>
<dbReference type="SUPFAM" id="SSF47226">
    <property type="entry name" value="Histidine-containing phosphotransfer domain, HPT domain"/>
    <property type="match status" value="1"/>
</dbReference>
<dbReference type="InterPro" id="IPR036890">
    <property type="entry name" value="HATPase_C_sf"/>
</dbReference>
<keyword evidence="10" id="KW-0902">Two-component regulatory system</keyword>
<feature type="compositionally biased region" description="Acidic residues" evidence="12">
    <location>
        <begin position="983"/>
        <end position="1031"/>
    </location>
</feature>
<proteinExistence type="predicted"/>
<evidence type="ECO:0000313" key="17">
    <source>
        <dbReference type="Proteomes" id="UP000011560"/>
    </source>
</evidence>
<evidence type="ECO:0000259" key="14">
    <source>
        <dbReference type="PROSITE" id="PS50851"/>
    </source>
</evidence>
<reference evidence="16 17" key="1">
    <citation type="journal article" date="2014" name="PLoS Genet.">
        <title>Phylogenetically driven sequencing of extremely halophilic archaea reveals strategies for static and dynamic osmo-response.</title>
        <authorList>
            <person name="Becker E.A."/>
            <person name="Seitzer P.M."/>
            <person name="Tritt A."/>
            <person name="Larsen D."/>
            <person name="Krusor M."/>
            <person name="Yao A.I."/>
            <person name="Wu D."/>
            <person name="Madern D."/>
            <person name="Eisen J.A."/>
            <person name="Darling A.E."/>
            <person name="Facciotti M.T."/>
        </authorList>
    </citation>
    <scope>NUCLEOTIDE SEQUENCE [LARGE SCALE GENOMIC DNA]</scope>
    <source>
        <strain evidence="16 17">JCM 14624</strain>
    </source>
</reference>
<keyword evidence="9" id="KW-0067">ATP-binding</keyword>
<feature type="compositionally biased region" description="Low complexity" evidence="12">
    <location>
        <begin position="424"/>
        <end position="455"/>
    </location>
</feature>
<dbReference type="InterPro" id="IPR037006">
    <property type="entry name" value="CheA-like_homodim_sf"/>
</dbReference>
<feature type="compositionally biased region" description="Acidic residues" evidence="12">
    <location>
        <begin position="843"/>
        <end position="852"/>
    </location>
</feature>
<feature type="region of interest" description="Disordered" evidence="12">
    <location>
        <begin position="361"/>
        <end position="1173"/>
    </location>
</feature>
<feature type="compositionally biased region" description="Acidic residues" evidence="12">
    <location>
        <begin position="361"/>
        <end position="400"/>
    </location>
</feature>
<dbReference type="InterPro" id="IPR003594">
    <property type="entry name" value="HATPase_dom"/>
</dbReference>
<evidence type="ECO:0000256" key="8">
    <source>
        <dbReference type="ARBA" id="ARBA00022777"/>
    </source>
</evidence>
<comment type="caution">
    <text evidence="16">The sequence shown here is derived from an EMBL/GenBank/DDBJ whole genome shotgun (WGS) entry which is preliminary data.</text>
</comment>
<feature type="domain" description="CheW-like" evidence="14">
    <location>
        <begin position="1460"/>
        <end position="1586"/>
    </location>
</feature>
<evidence type="ECO:0000259" key="13">
    <source>
        <dbReference type="PROSITE" id="PS50109"/>
    </source>
</evidence>
<dbReference type="InterPro" id="IPR036097">
    <property type="entry name" value="HisK_dim/P_sf"/>
</dbReference>
<dbReference type="SMART" id="SM00073">
    <property type="entry name" value="HPT"/>
    <property type="match status" value="1"/>
</dbReference>
<feature type="modified residue" description="Phosphohistidine" evidence="11">
    <location>
        <position position="44"/>
    </location>
</feature>
<dbReference type="SUPFAM" id="SSF50341">
    <property type="entry name" value="CheW-like"/>
    <property type="match status" value="1"/>
</dbReference>
<dbReference type="FunFam" id="3.30.565.10:FF:000016">
    <property type="entry name" value="Chemotaxis protein CheA, putative"/>
    <property type="match status" value="1"/>
</dbReference>
<feature type="compositionally biased region" description="Acidic residues" evidence="12">
    <location>
        <begin position="557"/>
        <end position="575"/>
    </location>
</feature>
<dbReference type="PRINTS" id="PR00344">
    <property type="entry name" value="BCTRLSENSOR"/>
</dbReference>
<gene>
    <name evidence="16" type="ORF">C479_02141</name>
</gene>
<feature type="compositionally biased region" description="Acidic residues" evidence="12">
    <location>
        <begin position="907"/>
        <end position="920"/>
    </location>
</feature>
<evidence type="ECO:0000259" key="15">
    <source>
        <dbReference type="PROSITE" id="PS50894"/>
    </source>
</evidence>
<evidence type="ECO:0000256" key="5">
    <source>
        <dbReference type="ARBA" id="ARBA00022553"/>
    </source>
</evidence>
<dbReference type="GO" id="GO:0006935">
    <property type="term" value="P:chemotaxis"/>
    <property type="evidence" value="ECO:0007669"/>
    <property type="project" value="UniProtKB-KW"/>
</dbReference>
<feature type="compositionally biased region" description="Acidic residues" evidence="12">
    <location>
        <begin position="765"/>
        <end position="783"/>
    </location>
</feature>